<dbReference type="Proteomes" id="UP001497516">
    <property type="component" value="Chromosome 8"/>
</dbReference>
<keyword evidence="3" id="KW-1185">Reference proteome</keyword>
<feature type="region of interest" description="Disordered" evidence="1">
    <location>
        <begin position="1"/>
        <end position="73"/>
    </location>
</feature>
<evidence type="ECO:0000256" key="1">
    <source>
        <dbReference type="SAM" id="MobiDB-lite"/>
    </source>
</evidence>
<dbReference type="EMBL" id="OZ034821">
    <property type="protein sequence ID" value="CAL1407023.1"/>
    <property type="molecule type" value="Genomic_DNA"/>
</dbReference>
<evidence type="ECO:0000313" key="3">
    <source>
        <dbReference type="Proteomes" id="UP001497516"/>
    </source>
</evidence>
<feature type="compositionally biased region" description="Polar residues" evidence="1">
    <location>
        <begin position="52"/>
        <end position="63"/>
    </location>
</feature>
<dbReference type="AlphaFoldDB" id="A0AAV2GB39"/>
<proteinExistence type="predicted"/>
<feature type="compositionally biased region" description="Polar residues" evidence="1">
    <location>
        <begin position="178"/>
        <end position="198"/>
    </location>
</feature>
<protein>
    <submittedName>
        <fullName evidence="2">Uncharacterized protein</fullName>
    </submittedName>
</protein>
<evidence type="ECO:0000313" key="2">
    <source>
        <dbReference type="EMBL" id="CAL1407023.1"/>
    </source>
</evidence>
<feature type="region of interest" description="Disordered" evidence="1">
    <location>
        <begin position="160"/>
        <end position="198"/>
    </location>
</feature>
<name>A0AAV2GB39_9ROSI</name>
<gene>
    <name evidence="2" type="ORF">LTRI10_LOCUS46714</name>
</gene>
<sequence length="198" mass="22422">MTSETQPLSLEPSPSAKEFEFVPDSLPSPSPETHSPPLEPLPQTVRPFSLAPETQHSSRSESPNPHLPFSDPNPLAITVFQPLDAAYLKEWRKEQDLHHIIKAGKNLQPVLQLNAEVTPEEAFNQFEEVAYTSKGKKRREHRSKLQMEIHRLGVQVQPCVTPRRRKMDTRRRDRGDTNYATGCSDRSPSRSAVNSSHD</sequence>
<accession>A0AAV2GB39</accession>
<organism evidence="2 3">
    <name type="scientific">Linum trigynum</name>
    <dbReference type="NCBI Taxonomy" id="586398"/>
    <lineage>
        <taxon>Eukaryota</taxon>
        <taxon>Viridiplantae</taxon>
        <taxon>Streptophyta</taxon>
        <taxon>Embryophyta</taxon>
        <taxon>Tracheophyta</taxon>
        <taxon>Spermatophyta</taxon>
        <taxon>Magnoliopsida</taxon>
        <taxon>eudicotyledons</taxon>
        <taxon>Gunneridae</taxon>
        <taxon>Pentapetalae</taxon>
        <taxon>rosids</taxon>
        <taxon>fabids</taxon>
        <taxon>Malpighiales</taxon>
        <taxon>Linaceae</taxon>
        <taxon>Linum</taxon>
    </lineage>
</organism>
<reference evidence="2 3" key="1">
    <citation type="submission" date="2024-04" db="EMBL/GenBank/DDBJ databases">
        <authorList>
            <person name="Fracassetti M."/>
        </authorList>
    </citation>
    <scope>NUCLEOTIDE SEQUENCE [LARGE SCALE GENOMIC DNA]</scope>
</reference>